<gene>
    <name evidence="1" type="ORF">SPELUC_LOCUS3039</name>
</gene>
<proteinExistence type="predicted"/>
<evidence type="ECO:0000313" key="2">
    <source>
        <dbReference type="Proteomes" id="UP000789366"/>
    </source>
</evidence>
<organism evidence="1 2">
    <name type="scientific">Cetraspora pellucida</name>
    <dbReference type="NCBI Taxonomy" id="1433469"/>
    <lineage>
        <taxon>Eukaryota</taxon>
        <taxon>Fungi</taxon>
        <taxon>Fungi incertae sedis</taxon>
        <taxon>Mucoromycota</taxon>
        <taxon>Glomeromycotina</taxon>
        <taxon>Glomeromycetes</taxon>
        <taxon>Diversisporales</taxon>
        <taxon>Gigasporaceae</taxon>
        <taxon>Cetraspora</taxon>
    </lineage>
</organism>
<evidence type="ECO:0000313" key="1">
    <source>
        <dbReference type="EMBL" id="CAG8501566.1"/>
    </source>
</evidence>
<keyword evidence="2" id="KW-1185">Reference proteome</keyword>
<protein>
    <submittedName>
        <fullName evidence="1">5682_t:CDS:1</fullName>
    </submittedName>
</protein>
<comment type="caution">
    <text evidence="1">The sequence shown here is derived from an EMBL/GenBank/DDBJ whole genome shotgun (WGS) entry which is preliminary data.</text>
</comment>
<dbReference type="EMBL" id="CAJVPW010002222">
    <property type="protein sequence ID" value="CAG8501566.1"/>
    <property type="molecule type" value="Genomic_DNA"/>
</dbReference>
<name>A0ACA9KYY7_9GLOM</name>
<accession>A0ACA9KYY7</accession>
<sequence length="178" mass="20221">MKTSTKFVGLYWMASSKVEEIAYLSTDLPGIRTPTVVSKRKEEDGILTNKIKDPVTPIVSSPKVLLTPLLNKKNPISEIIDLYIGLELKGGTEPSEQVKNEDGLENELEDLIDSQKLVNNPPSEHKRYEAVKDQLIYRLEPPDLRMISERWLNKVSTNKKDLELENQRQEESESLSTA</sequence>
<dbReference type="Proteomes" id="UP000789366">
    <property type="component" value="Unassembled WGS sequence"/>
</dbReference>
<reference evidence="1" key="1">
    <citation type="submission" date="2021-06" db="EMBL/GenBank/DDBJ databases">
        <authorList>
            <person name="Kallberg Y."/>
            <person name="Tangrot J."/>
            <person name="Rosling A."/>
        </authorList>
    </citation>
    <scope>NUCLEOTIDE SEQUENCE</scope>
    <source>
        <strain evidence="1">28 12/20/2015</strain>
    </source>
</reference>